<dbReference type="InterPro" id="IPR048302">
    <property type="entry name" value="NucS_N"/>
</dbReference>
<dbReference type="PROSITE" id="PS50967">
    <property type="entry name" value="HRDC"/>
    <property type="match status" value="1"/>
</dbReference>
<dbReference type="AlphaFoldDB" id="Q0W0S1"/>
<dbReference type="eggNOG" id="arCOG01305">
    <property type="taxonomic scope" value="Archaea"/>
</dbReference>
<dbReference type="EMBL" id="AM114193">
    <property type="protein sequence ID" value="CAJ38022.1"/>
    <property type="molecule type" value="Genomic_DNA"/>
</dbReference>
<dbReference type="InterPro" id="IPR010997">
    <property type="entry name" value="HRDC-like_sf"/>
</dbReference>
<dbReference type="STRING" id="351160.RRC290"/>
<sequence>MPKRRQELCMMNDTQFKVLLNMKDILMRMGINVPMSEIEADLKMIADCDEHGISPAMYSLITRYLEKYGSDRYENLDERKDVTGTLSAIRSCISAGCFCLGEGLASIEYTGRTTKARKGEYIILIKPDNSLIVHGPSGVNPVCYMSRASDIKPYDCQGKIGLMASGRDERLSIVFDKMISFQGLFTPLPEKREIPGPELTEEEKRLEVSLKSLRKTLAQESEIKYLPAIYDNRILLELVRQKPVSIEELGRIKGFGRKRIEKYGQRVIDTIAEFKACACP</sequence>
<protein>
    <recommendedName>
        <fullName evidence="1">HRDC domain-containing protein</fullName>
    </recommendedName>
</protein>
<dbReference type="GO" id="GO:0003676">
    <property type="term" value="F:nucleic acid binding"/>
    <property type="evidence" value="ECO:0007669"/>
    <property type="project" value="InterPro"/>
</dbReference>
<dbReference type="InterPro" id="IPR002121">
    <property type="entry name" value="HRDC_dom"/>
</dbReference>
<dbReference type="Gene3D" id="1.10.150.80">
    <property type="entry name" value="HRDC domain"/>
    <property type="match status" value="1"/>
</dbReference>
<dbReference type="GO" id="GO:0000166">
    <property type="term" value="F:nucleotide binding"/>
    <property type="evidence" value="ECO:0007669"/>
    <property type="project" value="InterPro"/>
</dbReference>
<keyword evidence="3" id="KW-1185">Reference proteome</keyword>
<dbReference type="Proteomes" id="UP000000663">
    <property type="component" value="Chromosome"/>
</dbReference>
<dbReference type="Pfam" id="PF00570">
    <property type="entry name" value="HRDC"/>
    <property type="match status" value="1"/>
</dbReference>
<gene>
    <name evidence="2" type="ORF">RRC290</name>
</gene>
<evidence type="ECO:0000259" key="1">
    <source>
        <dbReference type="PROSITE" id="PS50967"/>
    </source>
</evidence>
<reference evidence="2 3" key="1">
    <citation type="journal article" date="2006" name="Science">
        <title>Genome of rice cluster I archaea -- the key methane producers in the rice rhizosphere.</title>
        <authorList>
            <person name="Erkel C."/>
            <person name="Kube M."/>
            <person name="Reinhardt R."/>
            <person name="Liesack W."/>
        </authorList>
    </citation>
    <scope>NUCLEOTIDE SEQUENCE [LARGE SCALE GENOMIC DNA]</scope>
    <source>
        <strain evidence="3">DSM 22066 / NBRC 105507 / MRE50</strain>
    </source>
</reference>
<evidence type="ECO:0000313" key="2">
    <source>
        <dbReference type="EMBL" id="CAJ38022.1"/>
    </source>
</evidence>
<evidence type="ECO:0000313" key="3">
    <source>
        <dbReference type="Proteomes" id="UP000000663"/>
    </source>
</evidence>
<accession>Q0W0S1</accession>
<organism evidence="2 3">
    <name type="scientific">Methanocella arvoryzae (strain DSM 22066 / NBRC 105507 / MRE50)</name>
    <dbReference type="NCBI Taxonomy" id="351160"/>
    <lineage>
        <taxon>Archaea</taxon>
        <taxon>Methanobacteriati</taxon>
        <taxon>Methanobacteriota</taxon>
        <taxon>Stenosarchaea group</taxon>
        <taxon>Methanomicrobia</taxon>
        <taxon>Methanocellales</taxon>
        <taxon>Methanocellaceae</taxon>
        <taxon>Methanocella</taxon>
    </lineage>
</organism>
<dbReference type="InterPro" id="IPR049173">
    <property type="entry name" value="NucS_N_sf"/>
</dbReference>
<dbReference type="Gene3D" id="2.70.180.20">
    <property type="match status" value="1"/>
</dbReference>
<proteinExistence type="predicted"/>
<feature type="domain" description="HRDC" evidence="1">
    <location>
        <begin position="200"/>
        <end position="280"/>
    </location>
</feature>
<dbReference type="eggNOG" id="arCOG00560">
    <property type="taxonomic scope" value="Archaea"/>
</dbReference>
<dbReference type="InterPro" id="IPR044876">
    <property type="entry name" value="HRDC_dom_sf"/>
</dbReference>
<dbReference type="KEGG" id="rci:RRC290"/>
<name>Q0W0S1_METAR</name>
<dbReference type="SUPFAM" id="SSF47819">
    <property type="entry name" value="HRDC-like"/>
    <property type="match status" value="1"/>
</dbReference>
<dbReference type="Pfam" id="PF21003">
    <property type="entry name" value="NucS_N"/>
    <property type="match status" value="1"/>
</dbReference>